<feature type="region of interest" description="Disordered" evidence="2">
    <location>
        <begin position="595"/>
        <end position="627"/>
    </location>
</feature>
<feature type="compositionally biased region" description="Gly residues" evidence="2">
    <location>
        <begin position="772"/>
        <end position="793"/>
    </location>
</feature>
<gene>
    <name evidence="3" type="ORF">HYH02_010674</name>
</gene>
<evidence type="ECO:0000256" key="1">
    <source>
        <dbReference type="ARBA" id="ARBA00004430"/>
    </source>
</evidence>
<comment type="caution">
    <text evidence="3">The sequence shown here is derived from an EMBL/GenBank/DDBJ whole genome shotgun (WGS) entry which is preliminary data.</text>
</comment>
<feature type="compositionally biased region" description="Gly residues" evidence="2">
    <location>
        <begin position="528"/>
        <end position="538"/>
    </location>
</feature>
<sequence length="1013" mass="103551">MPNINLTDVLHLLPADAREKIIGDTFSRETSGCRLANRELRELQDLTVTSAKLAISRGTSQRWTAELGRAPPLDRFPRCASLSLRLAQGFDRLAGLALAGVSAEARQRITRLAIAGTGRVPWEPPTPIDPVHVAQSCAGLLPCLEELAFSGVEWDGARDLAARQTVLCSTLAALLPRLRRLAVPLPPAGGEVRGLGALAHPGCGALRSLALSVSRPEAGAHISDGMLADLCKLGQLEELSVFLGTECAVEAHYSSSSERRRLVALLSSHRPPNVRTITLTTGAWGALTLVLSYAAAAAGARARDWARDRAAGGAGASAGAAAPAAGAPSSGTGGGGQVVDLGSGPIRRVAFYIGAYEPRWFERATLWARVVLAAAQELQQCSIPELYLHCLGTIAGPRLRVSFPQSADPLPLLLARSRRVEAGWLALDSTLRTPPGRVTAMLRRLRLLPDEIELHHGTWRNVGAPPAVAAAARQMRRKAAAAAAGGGGGVAVAAPAPFPHVGAETGEKRTGGKGAQQHSSTKHSGARESGGGKAGSGKFGSSKRRSEREPEGPPRPPKQRAALRLHLDTATPEQVMREALDRLWAMAGADRHAPSAARQPLAGAAGGSCSGGGGSGGGGGGSGGSIEDPRGTCLVLLQGAMPPVPDDHDAYEAWDAWGERALRALLGVPPAGPPRSQPLPPPSPPLRRRSNGPSGQLAAAQQAATAAQRQAAHQRADYRRLLLTMRGPLAVPAAGLLLVECRSPADAAALVEHVSQRSAAAAARTTATGGAAARGGGGSSGSGSGGGGSGGAAGSVRTVGGCTTASLVLAGSRCAPSGGEGLFSDIVLEVLMEVWAGSAPPAAAAAGRGDSGGGAAAAATPAAAAALRQAVLSTTGPAPIAAAVGEASRGRPQPALVPTEEFLGRLEQLLALDAGVRALWQGFEYPEHWWDGGAEAHDDASGSDSDGDSDGDSDSDGDGDSDDDEYSSDDHEGEDDDANGDGGEEAEEEEQGGYCGWPSKLAYKLATGRFIAI</sequence>
<feature type="compositionally biased region" description="Pro residues" evidence="2">
    <location>
        <begin position="670"/>
        <end position="685"/>
    </location>
</feature>
<dbReference type="Gene3D" id="3.80.10.10">
    <property type="entry name" value="Ribonuclease Inhibitor"/>
    <property type="match status" value="1"/>
</dbReference>
<protein>
    <submittedName>
        <fullName evidence="3">Uncharacterized protein</fullName>
    </submittedName>
</protein>
<name>A0A835TIB0_9CHLO</name>
<feature type="region of interest" description="Disordered" evidence="2">
    <location>
        <begin position="931"/>
        <end position="997"/>
    </location>
</feature>
<evidence type="ECO:0000313" key="4">
    <source>
        <dbReference type="Proteomes" id="UP000613740"/>
    </source>
</evidence>
<comment type="subcellular location">
    <subcellularLocation>
        <location evidence="1">Cytoplasm</location>
        <location evidence="1">Cytoskeleton</location>
        <location evidence="1">Cilium axoneme</location>
    </subcellularLocation>
</comment>
<feature type="region of interest" description="Disordered" evidence="2">
    <location>
        <begin position="769"/>
        <end position="794"/>
    </location>
</feature>
<feature type="compositionally biased region" description="Low complexity" evidence="2">
    <location>
        <begin position="691"/>
        <end position="712"/>
    </location>
</feature>
<keyword evidence="4" id="KW-1185">Reference proteome</keyword>
<accession>A0A835TIB0</accession>
<feature type="compositionally biased region" description="Gly residues" evidence="2">
    <location>
        <begin position="604"/>
        <end position="624"/>
    </location>
</feature>
<feature type="region of interest" description="Disordered" evidence="2">
    <location>
        <begin position="666"/>
        <end position="712"/>
    </location>
</feature>
<feature type="compositionally biased region" description="Basic and acidic residues" evidence="2">
    <location>
        <begin position="931"/>
        <end position="940"/>
    </location>
</feature>
<dbReference type="GO" id="GO:0005930">
    <property type="term" value="C:axoneme"/>
    <property type="evidence" value="ECO:0007669"/>
    <property type="project" value="UniProtKB-SubCell"/>
</dbReference>
<proteinExistence type="predicted"/>
<dbReference type="Proteomes" id="UP000613740">
    <property type="component" value="Unassembled WGS sequence"/>
</dbReference>
<feature type="region of interest" description="Disordered" evidence="2">
    <location>
        <begin position="498"/>
        <end position="572"/>
    </location>
</feature>
<evidence type="ECO:0000313" key="3">
    <source>
        <dbReference type="EMBL" id="KAG2438876.1"/>
    </source>
</evidence>
<reference evidence="3" key="1">
    <citation type="journal article" date="2020" name="bioRxiv">
        <title>Comparative genomics of Chlamydomonas.</title>
        <authorList>
            <person name="Craig R.J."/>
            <person name="Hasan A.R."/>
            <person name="Ness R.W."/>
            <person name="Keightley P.D."/>
        </authorList>
    </citation>
    <scope>NUCLEOTIDE SEQUENCE</scope>
    <source>
        <strain evidence="3">CCAP 11/173</strain>
    </source>
</reference>
<organism evidence="3 4">
    <name type="scientific">Chlamydomonas schloesseri</name>
    <dbReference type="NCBI Taxonomy" id="2026947"/>
    <lineage>
        <taxon>Eukaryota</taxon>
        <taxon>Viridiplantae</taxon>
        <taxon>Chlorophyta</taxon>
        <taxon>core chlorophytes</taxon>
        <taxon>Chlorophyceae</taxon>
        <taxon>CS clade</taxon>
        <taxon>Chlamydomonadales</taxon>
        <taxon>Chlamydomonadaceae</taxon>
        <taxon>Chlamydomonas</taxon>
    </lineage>
</organism>
<dbReference type="AlphaFoldDB" id="A0A835TIB0"/>
<dbReference type="InterPro" id="IPR032675">
    <property type="entry name" value="LRR_dom_sf"/>
</dbReference>
<feature type="compositionally biased region" description="Acidic residues" evidence="2">
    <location>
        <begin position="945"/>
        <end position="991"/>
    </location>
</feature>
<evidence type="ECO:0000256" key="2">
    <source>
        <dbReference type="SAM" id="MobiDB-lite"/>
    </source>
</evidence>
<dbReference type="EMBL" id="JAEHOD010000042">
    <property type="protein sequence ID" value="KAG2438876.1"/>
    <property type="molecule type" value="Genomic_DNA"/>
</dbReference>